<evidence type="ECO:0000313" key="2">
    <source>
        <dbReference type="Proteomes" id="UP000518316"/>
    </source>
</evidence>
<dbReference type="RefSeq" id="WP_182597490.1">
    <property type="nucleotide sequence ID" value="NZ_JACIVC010000024.1"/>
</dbReference>
<keyword evidence="2" id="KW-1185">Reference proteome</keyword>
<dbReference type="AlphaFoldDB" id="A0A7W3TQF3"/>
<organism evidence="1 2">
    <name type="scientific">Limosilactobacillus albertensis</name>
    <dbReference type="NCBI Taxonomy" id="2759752"/>
    <lineage>
        <taxon>Bacteria</taxon>
        <taxon>Bacillati</taxon>
        <taxon>Bacillota</taxon>
        <taxon>Bacilli</taxon>
        <taxon>Lactobacillales</taxon>
        <taxon>Lactobacillaceae</taxon>
        <taxon>Limosilactobacillus</taxon>
    </lineage>
</organism>
<comment type="caution">
    <text evidence="1">The sequence shown here is derived from an EMBL/GenBank/DDBJ whole genome shotgun (WGS) entry which is preliminary data.</text>
</comment>
<reference evidence="1 2" key="1">
    <citation type="submission" date="2020-07" db="EMBL/GenBank/DDBJ databases">
        <title>Description of Limosilactobacillus balticus sp. nov., Limosilactobacillus agrestis sp. nov., Limosilactobacillus albertensis sp. nov., Limosilactobacillus rudii sp. nov., Limosilactobacillus fastidiosus sp. nov., five novel Limosilactobacillus species isolated from the vertebrate gastrointestinal tract, and proposal of 6 subspecies of Limosilactobacillus reuteri adapted to the gastrointestinal tract of specific vertebrate hosts.</title>
        <authorList>
            <person name="Li F."/>
            <person name="Cheng C."/>
            <person name="Zheng J."/>
            <person name="Quevedo R.M."/>
            <person name="Li J."/>
            <person name="Roos S."/>
            <person name="Gaenzle M.G."/>
            <person name="Walter J."/>
        </authorList>
    </citation>
    <scope>NUCLEOTIDE SEQUENCE [LARGE SCALE GENOMIC DNA]</scope>
    <source>
        <strain evidence="1 2">RRLNB_1_1</strain>
    </source>
</reference>
<proteinExistence type="predicted"/>
<gene>
    <name evidence="1" type="ORF">H5S40_00880</name>
</gene>
<sequence length="100" mass="11697">MKFSIDPIEETSQELNRINNLAEMLSNTLNNTLKMLNPYSGLGEFKDISQEELMNIAVQLFHDKASIETLLFYLQESSYHSEEVLNRQTENYYSDLKEKN</sequence>
<evidence type="ECO:0000313" key="1">
    <source>
        <dbReference type="EMBL" id="MBB1068751.1"/>
    </source>
</evidence>
<name>A0A7W3TQF3_9LACO</name>
<protein>
    <submittedName>
        <fullName evidence="1">Uncharacterized protein</fullName>
    </submittedName>
</protein>
<accession>A0A7W3TQF3</accession>
<dbReference type="EMBL" id="JACIVC010000024">
    <property type="protein sequence ID" value="MBB1068751.1"/>
    <property type="molecule type" value="Genomic_DNA"/>
</dbReference>
<dbReference type="Proteomes" id="UP000518316">
    <property type="component" value="Unassembled WGS sequence"/>
</dbReference>